<sequence>MSKLKVGFAMCGSFCTFAKVIPQMQVLVDAGYEVVPVMSTVSYSTDTRFGKAEDFRDQIEAICQNPIVHTIPQAEPFGPKKVVDAMIVAPCTGNTLGKLANGITDTPVTLAVKSTLRNERPILIAVSTNDALSGSAANIGTLLNRKHFYFVPMRQDDFVKKPTSIVADFTQILPAFEQALLGKQIQPILVRDDA</sequence>
<organism evidence="2 3">
    <name type="scientific">Solibaculum intestinale</name>
    <dbReference type="NCBI Taxonomy" id="3133165"/>
    <lineage>
        <taxon>Bacteria</taxon>
        <taxon>Bacillati</taxon>
        <taxon>Bacillota</taxon>
        <taxon>Clostridia</taxon>
        <taxon>Eubacteriales</taxon>
        <taxon>Oscillospiraceae</taxon>
        <taxon>Solibaculum</taxon>
    </lineage>
</organism>
<evidence type="ECO:0000313" key="2">
    <source>
        <dbReference type="EMBL" id="MEQ2440394.1"/>
    </source>
</evidence>
<dbReference type="PIRSF" id="PIRSF001390">
    <property type="entry name" value="Dipicolinate_synth_subunit_B"/>
    <property type="match status" value="1"/>
</dbReference>
<dbReference type="InterPro" id="IPR014214">
    <property type="entry name" value="Dipicolinic_acid_synth_B"/>
</dbReference>
<dbReference type="SUPFAM" id="SSF52507">
    <property type="entry name" value="Homo-oligomeric flavin-containing Cys decarboxylases, HFCD"/>
    <property type="match status" value="1"/>
</dbReference>
<comment type="caution">
    <text evidence="2">The sequence shown here is derived from an EMBL/GenBank/DDBJ whole genome shotgun (WGS) entry which is preliminary data.</text>
</comment>
<proteinExistence type="predicted"/>
<protein>
    <submittedName>
        <fullName evidence="2">Dipicolinate synthase subunit B</fullName>
    </submittedName>
</protein>
<dbReference type="Proteomes" id="UP001489509">
    <property type="component" value="Unassembled WGS sequence"/>
</dbReference>
<keyword evidence="3" id="KW-1185">Reference proteome</keyword>
<dbReference type="RefSeq" id="WP_349218930.1">
    <property type="nucleotide sequence ID" value="NZ_JBBMFD010000007.1"/>
</dbReference>
<evidence type="ECO:0000259" key="1">
    <source>
        <dbReference type="Pfam" id="PF02441"/>
    </source>
</evidence>
<dbReference type="InterPro" id="IPR036551">
    <property type="entry name" value="Flavin_trans-like"/>
</dbReference>
<evidence type="ECO:0000313" key="3">
    <source>
        <dbReference type="Proteomes" id="UP001489509"/>
    </source>
</evidence>
<dbReference type="InterPro" id="IPR003382">
    <property type="entry name" value="Flavoprotein"/>
</dbReference>
<dbReference type="EMBL" id="JBBMFD010000007">
    <property type="protein sequence ID" value="MEQ2440394.1"/>
    <property type="molecule type" value="Genomic_DNA"/>
</dbReference>
<dbReference type="Gene3D" id="3.40.50.1950">
    <property type="entry name" value="Flavin prenyltransferase-like"/>
    <property type="match status" value="1"/>
</dbReference>
<dbReference type="NCBIfam" id="NF006161">
    <property type="entry name" value="PRK08305.1"/>
    <property type="match status" value="1"/>
</dbReference>
<dbReference type="NCBIfam" id="TIGR02852">
    <property type="entry name" value="spore_dpaB"/>
    <property type="match status" value="1"/>
</dbReference>
<dbReference type="Pfam" id="PF02441">
    <property type="entry name" value="Flavoprotein"/>
    <property type="match status" value="1"/>
</dbReference>
<accession>A0ABV1DZA4</accession>
<reference evidence="2 3" key="1">
    <citation type="submission" date="2024-03" db="EMBL/GenBank/DDBJ databases">
        <title>Human intestinal bacterial collection.</title>
        <authorList>
            <person name="Pauvert C."/>
            <person name="Hitch T.C.A."/>
            <person name="Clavel T."/>
        </authorList>
    </citation>
    <scope>NUCLEOTIDE SEQUENCE [LARGE SCALE GENOMIC DNA]</scope>
    <source>
        <strain evidence="2 3">CLA-JM-H44</strain>
    </source>
</reference>
<feature type="domain" description="Flavoprotein" evidence="1">
    <location>
        <begin position="5"/>
        <end position="165"/>
    </location>
</feature>
<gene>
    <name evidence="2" type="ORF">WMO26_06080</name>
</gene>
<name>A0ABV1DZA4_9FIRM</name>